<dbReference type="RefSeq" id="WP_073076868.1">
    <property type="nucleotide sequence ID" value="NZ_FQXV01000003.1"/>
</dbReference>
<proteinExistence type="predicted"/>
<dbReference type="PANTHER" id="PTHR35790">
    <property type="entry name" value="HTH-TYPE TRANSCRIPTIONAL REGULATOR PCHR"/>
    <property type="match status" value="1"/>
</dbReference>
<dbReference type="EMBL" id="FQXV01000003">
    <property type="protein sequence ID" value="SHH87381.1"/>
    <property type="molecule type" value="Genomic_DNA"/>
</dbReference>
<dbReference type="Gene3D" id="1.10.10.10">
    <property type="entry name" value="Winged helix-like DNA-binding domain superfamily/Winged helix DNA-binding domain"/>
    <property type="match status" value="1"/>
</dbReference>
<dbReference type="GO" id="GO:0003700">
    <property type="term" value="F:DNA-binding transcription factor activity"/>
    <property type="evidence" value="ECO:0007669"/>
    <property type="project" value="InterPro"/>
</dbReference>
<accession>A0A1M5WIV5</accession>
<sequence>MTKKESLVKKLYQALNIMICDSKIARSYGTEHKLTYSDINLLRCVQHNENAKASEVSQYLGITNGAVAQLAKKLEDKGYLEPYRITGNKKEVYYRLTAGGETACRGYDEHYGKIKSAIEGYIDTLDDDNVEKIIGLFDAMASCAAVHEHCSIKHAAGKAGYSQQSAIKRCEKCQRIY</sequence>
<evidence type="ECO:0000259" key="4">
    <source>
        <dbReference type="PROSITE" id="PS50995"/>
    </source>
</evidence>
<dbReference type="PROSITE" id="PS50995">
    <property type="entry name" value="HTH_MARR_2"/>
    <property type="match status" value="1"/>
</dbReference>
<dbReference type="GO" id="GO:0003677">
    <property type="term" value="F:DNA binding"/>
    <property type="evidence" value="ECO:0007669"/>
    <property type="project" value="UniProtKB-KW"/>
</dbReference>
<gene>
    <name evidence="5" type="ORF">SAMN02745823_01299</name>
</gene>
<keyword evidence="1" id="KW-0805">Transcription regulation</keyword>
<dbReference type="InterPro" id="IPR000835">
    <property type="entry name" value="HTH_MarR-typ"/>
</dbReference>
<keyword evidence="3" id="KW-0804">Transcription</keyword>
<dbReference type="InterPro" id="IPR036390">
    <property type="entry name" value="WH_DNA-bd_sf"/>
</dbReference>
<dbReference type="AlphaFoldDB" id="A0A1M5WIV5"/>
<reference evidence="5 6" key="1">
    <citation type="submission" date="2016-11" db="EMBL/GenBank/DDBJ databases">
        <authorList>
            <person name="Jaros S."/>
            <person name="Januszkiewicz K."/>
            <person name="Wedrychowicz H."/>
        </authorList>
    </citation>
    <scope>NUCLEOTIDE SEQUENCE [LARGE SCALE GENOMIC DNA]</scope>
    <source>
        <strain evidence="5 6">DSM 10068</strain>
    </source>
</reference>
<dbReference type="InterPro" id="IPR052067">
    <property type="entry name" value="Metal_resp_HTH_trans_reg"/>
</dbReference>
<keyword evidence="6" id="KW-1185">Reference proteome</keyword>
<evidence type="ECO:0000256" key="2">
    <source>
        <dbReference type="ARBA" id="ARBA00023125"/>
    </source>
</evidence>
<name>A0A1M5WIV5_9FIRM</name>
<dbReference type="OrthoDB" id="1856632at2"/>
<dbReference type="InterPro" id="IPR011991">
    <property type="entry name" value="ArsR-like_HTH"/>
</dbReference>
<dbReference type="STRING" id="1123282.SAMN02745823_01299"/>
<keyword evidence="2 5" id="KW-0238">DNA-binding</keyword>
<organism evidence="5 6">
    <name type="scientific">Sporobacter termitidis DSM 10068</name>
    <dbReference type="NCBI Taxonomy" id="1123282"/>
    <lineage>
        <taxon>Bacteria</taxon>
        <taxon>Bacillati</taxon>
        <taxon>Bacillota</taxon>
        <taxon>Clostridia</taxon>
        <taxon>Eubacteriales</taxon>
        <taxon>Oscillospiraceae</taxon>
        <taxon>Sporobacter</taxon>
    </lineage>
</organism>
<evidence type="ECO:0000313" key="5">
    <source>
        <dbReference type="EMBL" id="SHH87381.1"/>
    </source>
</evidence>
<dbReference type="Proteomes" id="UP000183995">
    <property type="component" value="Unassembled WGS sequence"/>
</dbReference>
<dbReference type="Pfam" id="PF01047">
    <property type="entry name" value="MarR"/>
    <property type="match status" value="1"/>
</dbReference>
<evidence type="ECO:0000313" key="6">
    <source>
        <dbReference type="Proteomes" id="UP000183995"/>
    </source>
</evidence>
<dbReference type="PANTHER" id="PTHR35790:SF4">
    <property type="entry name" value="HTH-TYPE TRANSCRIPTIONAL REGULATOR PCHR"/>
    <property type="match status" value="1"/>
</dbReference>
<dbReference type="SMART" id="SM00347">
    <property type="entry name" value="HTH_MARR"/>
    <property type="match status" value="1"/>
</dbReference>
<dbReference type="SUPFAM" id="SSF46785">
    <property type="entry name" value="Winged helix' DNA-binding domain"/>
    <property type="match status" value="1"/>
</dbReference>
<dbReference type="InterPro" id="IPR036388">
    <property type="entry name" value="WH-like_DNA-bd_sf"/>
</dbReference>
<evidence type="ECO:0000256" key="1">
    <source>
        <dbReference type="ARBA" id="ARBA00023015"/>
    </source>
</evidence>
<dbReference type="CDD" id="cd00090">
    <property type="entry name" value="HTH_ARSR"/>
    <property type="match status" value="1"/>
</dbReference>
<protein>
    <submittedName>
        <fullName evidence="5">DNA-binding transcriptional regulator, MarR family</fullName>
    </submittedName>
</protein>
<evidence type="ECO:0000256" key="3">
    <source>
        <dbReference type="ARBA" id="ARBA00023163"/>
    </source>
</evidence>
<feature type="domain" description="HTH marR-type" evidence="4">
    <location>
        <begin position="4"/>
        <end position="142"/>
    </location>
</feature>